<keyword evidence="1" id="KW-0963">Cytoplasm</keyword>
<gene>
    <name evidence="7" type="ORF">METZ01_LOCUS67454</name>
</gene>
<dbReference type="PANTHER" id="PTHR30008">
    <property type="entry name" value="EXODEOXYRIBONUCLEASE 7 LARGE SUBUNIT"/>
    <property type="match status" value="1"/>
</dbReference>
<dbReference type="PANTHER" id="PTHR30008:SF0">
    <property type="entry name" value="EXODEOXYRIBONUCLEASE 7 LARGE SUBUNIT"/>
    <property type="match status" value="1"/>
</dbReference>
<dbReference type="GO" id="GO:0008855">
    <property type="term" value="F:exodeoxyribonuclease VII activity"/>
    <property type="evidence" value="ECO:0007669"/>
    <property type="project" value="InterPro"/>
</dbReference>
<dbReference type="HAMAP" id="MF_00378">
    <property type="entry name" value="Exonuc_7_L"/>
    <property type="match status" value="1"/>
</dbReference>
<protein>
    <recommendedName>
        <fullName evidence="8">Exonuclease VII large subunit C-terminal domain-containing protein</fullName>
    </recommendedName>
</protein>
<organism evidence="7">
    <name type="scientific">marine metagenome</name>
    <dbReference type="NCBI Taxonomy" id="408172"/>
    <lineage>
        <taxon>unclassified sequences</taxon>
        <taxon>metagenomes</taxon>
        <taxon>ecological metagenomes</taxon>
    </lineage>
</organism>
<evidence type="ECO:0000313" key="7">
    <source>
        <dbReference type="EMBL" id="SVA14600.1"/>
    </source>
</evidence>
<evidence type="ECO:0000259" key="5">
    <source>
        <dbReference type="Pfam" id="PF02601"/>
    </source>
</evidence>
<feature type="domain" description="Exonuclease VII large subunit C-terminal" evidence="5">
    <location>
        <begin position="312"/>
        <end position="387"/>
    </location>
</feature>
<dbReference type="AlphaFoldDB" id="A0A381TET3"/>
<dbReference type="CDD" id="cd04489">
    <property type="entry name" value="ExoVII_LU_OBF"/>
    <property type="match status" value="1"/>
</dbReference>
<reference evidence="7" key="1">
    <citation type="submission" date="2018-05" db="EMBL/GenBank/DDBJ databases">
        <authorList>
            <person name="Lanie J.A."/>
            <person name="Ng W.-L."/>
            <person name="Kazmierczak K.M."/>
            <person name="Andrzejewski T.M."/>
            <person name="Davidsen T.M."/>
            <person name="Wayne K.J."/>
            <person name="Tettelin H."/>
            <person name="Glass J.I."/>
            <person name="Rusch D."/>
            <person name="Podicherti R."/>
            <person name="Tsui H.-C.T."/>
            <person name="Winkler M.E."/>
        </authorList>
    </citation>
    <scope>NUCLEOTIDE SEQUENCE</scope>
</reference>
<dbReference type="Pfam" id="PF02601">
    <property type="entry name" value="Exonuc_VII_L"/>
    <property type="match status" value="2"/>
</dbReference>
<dbReference type="InterPro" id="IPR003753">
    <property type="entry name" value="Exonuc_VII_L"/>
</dbReference>
<keyword evidence="4" id="KW-0269">Exonuclease</keyword>
<evidence type="ECO:0000256" key="4">
    <source>
        <dbReference type="ARBA" id="ARBA00022839"/>
    </source>
</evidence>
<dbReference type="GO" id="GO:0003676">
    <property type="term" value="F:nucleic acid binding"/>
    <property type="evidence" value="ECO:0007669"/>
    <property type="project" value="InterPro"/>
</dbReference>
<dbReference type="Pfam" id="PF13742">
    <property type="entry name" value="tRNA_anti_2"/>
    <property type="match status" value="1"/>
</dbReference>
<accession>A0A381TET3</accession>
<keyword evidence="3" id="KW-0378">Hydrolase</keyword>
<feature type="domain" description="Exonuclease VII large subunit C-terminal" evidence="5">
    <location>
        <begin position="120"/>
        <end position="295"/>
    </location>
</feature>
<sequence>MPALSVTQVVDHIGLVLEADEILSDVYIQGEVSRVSKAASGHCYFALKDDESVLEAVMFRGGFGVDHLIQGEEVLVFGRVTVYARQGRLQIIANLIQPSGIGELQVRFEQMKSMLESEGLFDVSRKRSLPAYPEVIGVATSEDSAVWHDIKRTIKSRFPTVEIVLAHTLVQGTLAAPMIADSVRSLSECPGIEVVLVARGGGSPEDLWPFNEESVARAIFSSKIPVVTGVGHETDWTIADLVADVRASTPTGAAMQLVPDALDIAHKLNYSAFTLTTNIVAFLSNTNSSIGSSVSTMNFHAPNTDNFKMSVDEFVSRSDFLISHMEAIAGEEFRSLKDNLKFVGPKNTLERGYSIVQKKAGGKIVTSTSDLHLGDNVEVTVKNGKFGAVTEWLESNREPLS</sequence>
<dbReference type="InterPro" id="IPR025824">
    <property type="entry name" value="OB-fold_nuc-bd_dom"/>
</dbReference>
<keyword evidence="2" id="KW-0540">Nuclease</keyword>
<evidence type="ECO:0000259" key="6">
    <source>
        <dbReference type="Pfam" id="PF13742"/>
    </source>
</evidence>
<evidence type="ECO:0008006" key="8">
    <source>
        <dbReference type="Google" id="ProtNLM"/>
    </source>
</evidence>
<dbReference type="InterPro" id="IPR020579">
    <property type="entry name" value="Exonuc_VII_lsu_C"/>
</dbReference>
<evidence type="ECO:0000256" key="2">
    <source>
        <dbReference type="ARBA" id="ARBA00022722"/>
    </source>
</evidence>
<dbReference type="GO" id="GO:0006308">
    <property type="term" value="P:DNA catabolic process"/>
    <property type="evidence" value="ECO:0007669"/>
    <property type="project" value="InterPro"/>
</dbReference>
<feature type="domain" description="OB-fold nucleic acid binding" evidence="6">
    <location>
        <begin position="4"/>
        <end position="96"/>
    </location>
</feature>
<evidence type="ECO:0000256" key="1">
    <source>
        <dbReference type="ARBA" id="ARBA00022490"/>
    </source>
</evidence>
<evidence type="ECO:0000256" key="3">
    <source>
        <dbReference type="ARBA" id="ARBA00022801"/>
    </source>
</evidence>
<dbReference type="GO" id="GO:0009318">
    <property type="term" value="C:exodeoxyribonuclease VII complex"/>
    <property type="evidence" value="ECO:0007669"/>
    <property type="project" value="InterPro"/>
</dbReference>
<dbReference type="EMBL" id="UINC01004476">
    <property type="protein sequence ID" value="SVA14600.1"/>
    <property type="molecule type" value="Genomic_DNA"/>
</dbReference>
<dbReference type="NCBIfam" id="TIGR00237">
    <property type="entry name" value="xseA"/>
    <property type="match status" value="1"/>
</dbReference>
<name>A0A381TET3_9ZZZZ</name>
<proteinExistence type="inferred from homology"/>